<feature type="region of interest" description="Disordered" evidence="1">
    <location>
        <begin position="33"/>
        <end position="60"/>
    </location>
</feature>
<organism evidence="2 3">
    <name type="scientific">Tremella mesenterica</name>
    <name type="common">Jelly fungus</name>
    <dbReference type="NCBI Taxonomy" id="5217"/>
    <lineage>
        <taxon>Eukaryota</taxon>
        <taxon>Fungi</taxon>
        <taxon>Dikarya</taxon>
        <taxon>Basidiomycota</taxon>
        <taxon>Agaricomycotina</taxon>
        <taxon>Tremellomycetes</taxon>
        <taxon>Tremellales</taxon>
        <taxon>Tremellaceae</taxon>
        <taxon>Tremella</taxon>
    </lineage>
</organism>
<dbReference type="VEuPathDB" id="FungiDB:TREMEDRAFT_61911"/>
<feature type="region of interest" description="Disordered" evidence="1">
    <location>
        <begin position="117"/>
        <end position="175"/>
    </location>
</feature>
<dbReference type="AlphaFoldDB" id="A0A4Q1BV37"/>
<feature type="compositionally biased region" description="Low complexity" evidence="1">
    <location>
        <begin position="165"/>
        <end position="175"/>
    </location>
</feature>
<dbReference type="OrthoDB" id="2569556at2759"/>
<dbReference type="EMBL" id="SDIL01000004">
    <property type="protein sequence ID" value="RXK42013.1"/>
    <property type="molecule type" value="Genomic_DNA"/>
</dbReference>
<evidence type="ECO:0000256" key="1">
    <source>
        <dbReference type="SAM" id="MobiDB-lite"/>
    </source>
</evidence>
<dbReference type="Proteomes" id="UP000289152">
    <property type="component" value="Unassembled WGS sequence"/>
</dbReference>
<dbReference type="InParanoid" id="A0A4Q1BV37"/>
<feature type="compositionally biased region" description="Low complexity" evidence="1">
    <location>
        <begin position="117"/>
        <end position="153"/>
    </location>
</feature>
<name>A0A4Q1BV37_TREME</name>
<evidence type="ECO:0000313" key="3">
    <source>
        <dbReference type="Proteomes" id="UP000289152"/>
    </source>
</evidence>
<sequence length="303" mass="33592">MRSNNSLTVLRQFQTKFSKPYPLSLRSLSSSPILEIPSTTSTPPKSSTEESNHPQKPRRLPRQTLRSLINLHHSSSTFLPPSNLNSTTFKNIFGDNESIFMSYDSFKTRILSSSPIPIQSSSTPFYDPSSSNSSSSSNNLSHSHNSQDSSGNSIIKSPKGGMFGGSSTIPGGITIVESSPVREGVGAVRKRSEDDSDRSVDILFNSPHVEYSMVEGDVDDVNEIEGGKGKIRGRGKGKKFERRDMRDKFTKREWEARQAILGIYHSGFTPLPALEGLEEYLEAKGHNVEDAAREWERRHEDGV</sequence>
<comment type="caution">
    <text evidence="2">The sequence shown here is derived from an EMBL/GenBank/DDBJ whole genome shotgun (WGS) entry which is preliminary data.</text>
</comment>
<proteinExistence type="predicted"/>
<feature type="compositionally biased region" description="Low complexity" evidence="1">
    <location>
        <begin position="33"/>
        <end position="46"/>
    </location>
</feature>
<reference evidence="2 3" key="1">
    <citation type="submission" date="2016-06" db="EMBL/GenBank/DDBJ databases">
        <title>Evolution of pathogenesis and genome organization in the Tremellales.</title>
        <authorList>
            <person name="Cuomo C."/>
            <person name="Litvintseva A."/>
            <person name="Heitman J."/>
            <person name="Chen Y."/>
            <person name="Sun S."/>
            <person name="Springer D."/>
            <person name="Dromer F."/>
            <person name="Young S."/>
            <person name="Zeng Q."/>
            <person name="Chapman S."/>
            <person name="Gujja S."/>
            <person name="Saif S."/>
            <person name="Birren B."/>
        </authorList>
    </citation>
    <scope>NUCLEOTIDE SEQUENCE [LARGE SCALE GENOMIC DNA]</scope>
    <source>
        <strain evidence="2 3">ATCC 28783</strain>
    </source>
</reference>
<keyword evidence="3" id="KW-1185">Reference proteome</keyword>
<evidence type="ECO:0000313" key="2">
    <source>
        <dbReference type="EMBL" id="RXK42013.1"/>
    </source>
</evidence>
<gene>
    <name evidence="2" type="ORF">M231_00734</name>
</gene>
<accession>A0A4Q1BV37</accession>
<protein>
    <submittedName>
        <fullName evidence="2">Uncharacterized protein</fullName>
    </submittedName>
</protein>